<accession>A0A6J5Q763</accession>
<proteinExistence type="predicted"/>
<evidence type="ECO:0000313" key="2">
    <source>
        <dbReference type="EMBL" id="CAB4180590.1"/>
    </source>
</evidence>
<protein>
    <submittedName>
        <fullName evidence="2">Uncharacterized protein</fullName>
    </submittedName>
</protein>
<sequence>MAMTDEERRAKRRAYEQTPEVKAKRREYLATPESRVKAREHQRTFNKTEKGKAKQARYRTSEPYKERVKANLPDYVTHLAKRDNDRAWMLEESPEDVAQEYIDSHN</sequence>
<feature type="compositionally biased region" description="Basic and acidic residues" evidence="1">
    <location>
        <begin position="1"/>
        <end position="52"/>
    </location>
</feature>
<dbReference type="EMBL" id="LR797001">
    <property type="protein sequence ID" value="CAB4180590.1"/>
    <property type="molecule type" value="Genomic_DNA"/>
</dbReference>
<gene>
    <name evidence="2" type="ORF">UFOVP1043_61</name>
</gene>
<reference evidence="2" key="1">
    <citation type="submission" date="2020-05" db="EMBL/GenBank/DDBJ databases">
        <authorList>
            <person name="Chiriac C."/>
            <person name="Salcher M."/>
            <person name="Ghai R."/>
            <person name="Kavagutti S V."/>
        </authorList>
    </citation>
    <scope>NUCLEOTIDE SEQUENCE</scope>
</reference>
<organism evidence="2">
    <name type="scientific">uncultured Caudovirales phage</name>
    <dbReference type="NCBI Taxonomy" id="2100421"/>
    <lineage>
        <taxon>Viruses</taxon>
        <taxon>Duplodnaviria</taxon>
        <taxon>Heunggongvirae</taxon>
        <taxon>Uroviricota</taxon>
        <taxon>Caudoviricetes</taxon>
        <taxon>Peduoviridae</taxon>
        <taxon>Maltschvirus</taxon>
        <taxon>Maltschvirus maltsch</taxon>
    </lineage>
</organism>
<name>A0A6J5Q763_9CAUD</name>
<feature type="region of interest" description="Disordered" evidence="1">
    <location>
        <begin position="1"/>
        <end position="63"/>
    </location>
</feature>
<evidence type="ECO:0000256" key="1">
    <source>
        <dbReference type="SAM" id="MobiDB-lite"/>
    </source>
</evidence>